<dbReference type="GO" id="GO:0021773">
    <property type="term" value="P:striatal medium spiny neuron differentiation"/>
    <property type="evidence" value="ECO:0007669"/>
    <property type="project" value="Ensembl"/>
</dbReference>
<dbReference type="SMART" id="SM00248">
    <property type="entry name" value="ANK"/>
    <property type="match status" value="5"/>
</dbReference>
<dbReference type="InterPro" id="IPR001660">
    <property type="entry name" value="SAM"/>
</dbReference>
<dbReference type="SUPFAM" id="SSF50156">
    <property type="entry name" value="PDZ domain-like"/>
    <property type="match status" value="1"/>
</dbReference>
<feature type="compositionally biased region" description="Basic and acidic residues" evidence="19">
    <location>
        <begin position="1154"/>
        <end position="1164"/>
    </location>
</feature>
<keyword evidence="5" id="KW-0963">Cytoplasm</keyword>
<dbReference type="FunFam" id="1.25.40.20:FF:000048">
    <property type="entry name" value="SH3 and multiple ankyrin repeat domains protein 3"/>
    <property type="match status" value="1"/>
</dbReference>
<keyword evidence="4" id="KW-0488">Methylation</keyword>
<feature type="compositionally biased region" description="Low complexity" evidence="19">
    <location>
        <begin position="1238"/>
        <end position="1253"/>
    </location>
</feature>
<dbReference type="GO" id="GO:0060997">
    <property type="term" value="P:dendritic spine morphogenesis"/>
    <property type="evidence" value="ECO:0007669"/>
    <property type="project" value="Ensembl"/>
</dbReference>
<dbReference type="GO" id="GO:0045211">
    <property type="term" value="C:postsynaptic membrane"/>
    <property type="evidence" value="ECO:0007669"/>
    <property type="project" value="TreeGrafter"/>
</dbReference>
<feature type="compositionally biased region" description="Pro residues" evidence="19">
    <location>
        <begin position="1045"/>
        <end position="1055"/>
    </location>
</feature>
<dbReference type="GO" id="GO:0098978">
    <property type="term" value="C:glutamatergic synapse"/>
    <property type="evidence" value="ECO:0007669"/>
    <property type="project" value="Ensembl"/>
</dbReference>
<dbReference type="GO" id="GO:2000821">
    <property type="term" value="P:regulation of grooming behavior"/>
    <property type="evidence" value="ECO:0007669"/>
    <property type="project" value="Ensembl"/>
</dbReference>
<dbReference type="STRING" id="61853.ENSNLEP00000001419"/>
<dbReference type="FunFam" id="3.10.20.90:FF:000029">
    <property type="entry name" value="SH3 and multiple ankyrin repeat domains protein 1"/>
    <property type="match status" value="1"/>
</dbReference>
<feature type="region of interest" description="Disordered" evidence="19">
    <location>
        <begin position="1337"/>
        <end position="1374"/>
    </location>
</feature>
<dbReference type="GO" id="GO:0051835">
    <property type="term" value="P:positive regulation of synapse structural plasticity"/>
    <property type="evidence" value="ECO:0007669"/>
    <property type="project" value="Ensembl"/>
</dbReference>
<dbReference type="GO" id="GO:0060292">
    <property type="term" value="P:long-term synaptic depression"/>
    <property type="evidence" value="ECO:0007669"/>
    <property type="project" value="Ensembl"/>
</dbReference>
<reference evidence="23" key="2">
    <citation type="submission" date="2025-08" db="UniProtKB">
        <authorList>
            <consortium name="Ensembl"/>
        </authorList>
    </citation>
    <scope>IDENTIFICATION</scope>
</reference>
<dbReference type="EMBL" id="ADFV01130449">
    <property type="status" value="NOT_ANNOTATED_CDS"/>
    <property type="molecule type" value="Genomic_DNA"/>
</dbReference>
<feature type="repeat" description="ANK" evidence="17">
    <location>
        <begin position="278"/>
        <end position="310"/>
    </location>
</feature>
<keyword evidence="9 17" id="KW-0040">ANK repeat</keyword>
<dbReference type="Gene3D" id="2.30.30.40">
    <property type="entry name" value="SH3 Domains"/>
    <property type="match status" value="1"/>
</dbReference>
<feature type="repeat" description="ANK" evidence="17">
    <location>
        <begin position="178"/>
        <end position="210"/>
    </location>
</feature>
<dbReference type="Proteomes" id="UP000001073">
    <property type="component" value="Chromosome 7b"/>
</dbReference>
<feature type="compositionally biased region" description="Basic and acidic residues" evidence="19">
    <location>
        <begin position="403"/>
        <end position="412"/>
    </location>
</feature>
<keyword evidence="8" id="KW-0770">Synapse</keyword>
<feature type="compositionally biased region" description="Low complexity" evidence="19">
    <location>
        <begin position="1165"/>
        <end position="1186"/>
    </location>
</feature>
<dbReference type="Pfam" id="PF00536">
    <property type="entry name" value="SAM_1"/>
    <property type="match status" value="1"/>
</dbReference>
<evidence type="ECO:0000256" key="8">
    <source>
        <dbReference type="ARBA" id="ARBA00023018"/>
    </source>
</evidence>
<dbReference type="Gene3D" id="3.10.20.90">
    <property type="entry name" value="Phosphatidylinositol 3-kinase Catalytic Subunit, Chain A, domain 1"/>
    <property type="match status" value="1"/>
</dbReference>
<reference evidence="23 24" key="1">
    <citation type="submission" date="2012-10" db="EMBL/GenBank/DDBJ databases">
        <authorList>
            <consortium name="Gibbon Genome Sequencing Consortium"/>
        </authorList>
    </citation>
    <scope>NUCLEOTIDE SEQUENCE [LARGE SCALE GENOMIC DNA]</scope>
</reference>
<dbReference type="InterPro" id="IPR041489">
    <property type="entry name" value="PDZ_6"/>
</dbReference>
<dbReference type="EMBL" id="ADFV01130452">
    <property type="status" value="NOT_ANNOTATED_CDS"/>
    <property type="molecule type" value="Genomic_DNA"/>
</dbReference>
<dbReference type="InterPro" id="IPR036028">
    <property type="entry name" value="SH3-like_dom_sf"/>
</dbReference>
<dbReference type="EMBL" id="ADFV01130450">
    <property type="status" value="NOT_ANNOTATED_CDS"/>
    <property type="molecule type" value="Genomic_DNA"/>
</dbReference>
<dbReference type="InterPro" id="IPR036770">
    <property type="entry name" value="Ankyrin_rpt-contain_sf"/>
</dbReference>
<evidence type="ECO:0000256" key="7">
    <source>
        <dbReference type="ARBA" id="ARBA00022737"/>
    </source>
</evidence>
<dbReference type="InterPro" id="IPR001478">
    <property type="entry name" value="PDZ"/>
</dbReference>
<dbReference type="GO" id="GO:0097117">
    <property type="term" value="P:guanylate kinase-associated protein clustering"/>
    <property type="evidence" value="ECO:0007669"/>
    <property type="project" value="Ensembl"/>
</dbReference>
<dbReference type="GO" id="GO:0010467">
    <property type="term" value="P:gene expression"/>
    <property type="evidence" value="ECO:0007669"/>
    <property type="project" value="Ensembl"/>
</dbReference>
<evidence type="ECO:0000256" key="4">
    <source>
        <dbReference type="ARBA" id="ARBA00022481"/>
    </source>
</evidence>
<dbReference type="eggNOG" id="KOG0504">
    <property type="taxonomic scope" value="Eukaryota"/>
</dbReference>
<dbReference type="HOGENOM" id="CLU_001824_2_0_1"/>
<evidence type="ECO:0000259" key="20">
    <source>
        <dbReference type="PROSITE" id="PS50002"/>
    </source>
</evidence>
<feature type="region of interest" description="Disordered" evidence="19">
    <location>
        <begin position="1417"/>
        <end position="1454"/>
    </location>
</feature>
<dbReference type="GO" id="GO:2000463">
    <property type="term" value="P:positive regulation of excitatory postsynaptic potential"/>
    <property type="evidence" value="ECO:0007669"/>
    <property type="project" value="Ensembl"/>
</dbReference>
<dbReference type="GO" id="GO:1900452">
    <property type="term" value="P:regulation of long-term synaptic depression"/>
    <property type="evidence" value="ECO:0007669"/>
    <property type="project" value="Ensembl"/>
</dbReference>
<evidence type="ECO:0000256" key="16">
    <source>
        <dbReference type="ARBA" id="ARBA00093578"/>
    </source>
</evidence>
<dbReference type="GO" id="GO:0001838">
    <property type="term" value="P:embryonic epithelial tube formation"/>
    <property type="evidence" value="ECO:0007669"/>
    <property type="project" value="Ensembl"/>
</dbReference>
<dbReference type="GO" id="GO:0048854">
    <property type="term" value="P:brain morphogenesis"/>
    <property type="evidence" value="ECO:0007669"/>
    <property type="project" value="Ensembl"/>
</dbReference>
<feature type="region of interest" description="Disordered" evidence="19">
    <location>
        <begin position="403"/>
        <end position="456"/>
    </location>
</feature>
<feature type="region of interest" description="Disordered" evidence="19">
    <location>
        <begin position="739"/>
        <end position="832"/>
    </location>
</feature>
<organism evidence="23 24">
    <name type="scientific">Nomascus leucogenys</name>
    <name type="common">Northern white-cheeked gibbon</name>
    <name type="synonym">Hylobates leucogenys</name>
    <dbReference type="NCBI Taxonomy" id="61853"/>
    <lineage>
        <taxon>Eukaryota</taxon>
        <taxon>Metazoa</taxon>
        <taxon>Chordata</taxon>
        <taxon>Craniata</taxon>
        <taxon>Vertebrata</taxon>
        <taxon>Euteleostomi</taxon>
        <taxon>Mammalia</taxon>
        <taxon>Eutheria</taxon>
        <taxon>Euarchontoglires</taxon>
        <taxon>Primates</taxon>
        <taxon>Haplorrhini</taxon>
        <taxon>Catarrhini</taxon>
        <taxon>Hylobatidae</taxon>
        <taxon>Nomascus</taxon>
    </lineage>
</organism>
<feature type="region of interest" description="Disordered" evidence="19">
    <location>
        <begin position="850"/>
        <end position="981"/>
    </location>
</feature>
<dbReference type="InterPro" id="IPR051569">
    <property type="entry name" value="SHANK"/>
</dbReference>
<dbReference type="Ensembl" id="ENSNLET00000001498.2">
    <property type="protein sequence ID" value="ENSNLEP00000001419.2"/>
    <property type="gene ID" value="ENSNLEG00000001182.3"/>
</dbReference>
<gene>
    <name evidence="23" type="primary">SHANK3</name>
</gene>
<feature type="compositionally biased region" description="Pro residues" evidence="19">
    <location>
        <begin position="885"/>
        <end position="894"/>
    </location>
</feature>
<dbReference type="SMART" id="SM00228">
    <property type="entry name" value="PDZ"/>
    <property type="match status" value="1"/>
</dbReference>
<dbReference type="GO" id="GO:0051968">
    <property type="term" value="P:positive regulation of synaptic transmission, glutamatergic"/>
    <property type="evidence" value="ECO:0007669"/>
    <property type="project" value="Ensembl"/>
</dbReference>
<dbReference type="PROSITE" id="PS50105">
    <property type="entry name" value="SAM_DOMAIN"/>
    <property type="match status" value="1"/>
</dbReference>
<dbReference type="GO" id="GO:0097396">
    <property type="term" value="P:response to interleukin-17"/>
    <property type="evidence" value="ECO:0007669"/>
    <property type="project" value="Ensembl"/>
</dbReference>
<dbReference type="EMBL" id="ADFV01130446">
    <property type="status" value="NOT_ANNOTATED_CDS"/>
    <property type="molecule type" value="Genomic_DNA"/>
</dbReference>
<dbReference type="GO" id="GO:0014069">
    <property type="term" value="C:postsynaptic density"/>
    <property type="evidence" value="ECO:0007669"/>
    <property type="project" value="UniProtKB-SubCell"/>
</dbReference>
<evidence type="ECO:0000256" key="11">
    <source>
        <dbReference type="ARBA" id="ARBA00023203"/>
    </source>
</evidence>
<dbReference type="GO" id="GO:0003779">
    <property type="term" value="F:actin binding"/>
    <property type="evidence" value="ECO:0007669"/>
    <property type="project" value="UniProtKB-KW"/>
</dbReference>
<evidence type="ECO:0000256" key="12">
    <source>
        <dbReference type="ARBA" id="ARBA00023273"/>
    </source>
</evidence>
<evidence type="ECO:0000259" key="21">
    <source>
        <dbReference type="PROSITE" id="PS50105"/>
    </source>
</evidence>
<dbReference type="GO" id="GO:0030160">
    <property type="term" value="F:synaptic receptor adaptor activity"/>
    <property type="evidence" value="ECO:0007669"/>
    <property type="project" value="TreeGrafter"/>
</dbReference>
<dbReference type="GO" id="GO:0097110">
    <property type="term" value="F:scaffold protein binding"/>
    <property type="evidence" value="ECO:0007669"/>
    <property type="project" value="Ensembl"/>
</dbReference>
<dbReference type="GO" id="GO:0097114">
    <property type="term" value="P:NMDA glutamate receptor clustering"/>
    <property type="evidence" value="ECO:0007669"/>
    <property type="project" value="Ensembl"/>
</dbReference>
<dbReference type="GO" id="GO:0098919">
    <property type="term" value="F:structural constituent of postsynaptic density"/>
    <property type="evidence" value="ECO:0007669"/>
    <property type="project" value="Ensembl"/>
</dbReference>
<dbReference type="GeneTree" id="ENSGT00940000153561"/>
<dbReference type="GO" id="GO:0061001">
    <property type="term" value="P:regulation of dendritic spine morphogenesis"/>
    <property type="evidence" value="ECO:0007669"/>
    <property type="project" value="Ensembl"/>
</dbReference>
<dbReference type="GO" id="GO:0043197">
    <property type="term" value="C:dendritic spine"/>
    <property type="evidence" value="ECO:0007669"/>
    <property type="project" value="UniProtKB-SubCell"/>
</dbReference>
<proteinExistence type="predicted"/>
<reference evidence="23" key="3">
    <citation type="submission" date="2025-09" db="UniProtKB">
        <authorList>
            <consortium name="Ensembl"/>
        </authorList>
    </citation>
    <scope>IDENTIFICATION</scope>
</reference>
<dbReference type="GO" id="GO:0014009">
    <property type="term" value="P:glial cell proliferation"/>
    <property type="evidence" value="ECO:0007669"/>
    <property type="project" value="Ensembl"/>
</dbReference>
<evidence type="ECO:0000313" key="24">
    <source>
        <dbReference type="Proteomes" id="UP000001073"/>
    </source>
</evidence>
<evidence type="ECO:0000256" key="15">
    <source>
        <dbReference type="ARBA" id="ARBA00081309"/>
    </source>
</evidence>
<dbReference type="Gene3D" id="1.10.150.50">
    <property type="entry name" value="Transcription Factor, Ets-1"/>
    <property type="match status" value="1"/>
</dbReference>
<dbReference type="InterPro" id="IPR002110">
    <property type="entry name" value="Ankyrin_rpt"/>
</dbReference>
<keyword evidence="12" id="KW-0966">Cell projection</keyword>
<dbReference type="SUPFAM" id="SSF48403">
    <property type="entry name" value="Ankyrin repeat"/>
    <property type="match status" value="1"/>
</dbReference>
<feature type="region of interest" description="Disordered" evidence="19">
    <location>
        <begin position="1265"/>
        <end position="1314"/>
    </location>
</feature>
<dbReference type="GO" id="GO:0040011">
    <property type="term" value="P:locomotion"/>
    <property type="evidence" value="ECO:0007669"/>
    <property type="project" value="Ensembl"/>
</dbReference>
<dbReference type="Pfam" id="PF17820">
    <property type="entry name" value="PDZ_6"/>
    <property type="match status" value="1"/>
</dbReference>
<dbReference type="SUPFAM" id="SSF50044">
    <property type="entry name" value="SH3-domain"/>
    <property type="match status" value="1"/>
</dbReference>
<dbReference type="Gene3D" id="2.30.42.10">
    <property type="match status" value="1"/>
</dbReference>
<keyword evidence="24" id="KW-1185">Reference proteome</keyword>
<dbReference type="FunFam" id="1.10.150.50:FF:000006">
    <property type="entry name" value="SH3 and multiple ankyrin repeat domains protein 2"/>
    <property type="match status" value="1"/>
</dbReference>
<dbReference type="FunCoup" id="G1QKH4">
    <property type="interactions" value="121"/>
</dbReference>
<dbReference type="GO" id="GO:1904717">
    <property type="term" value="P:regulation of AMPA glutamate receptor clustering"/>
    <property type="evidence" value="ECO:0007669"/>
    <property type="project" value="Ensembl"/>
</dbReference>
<feature type="compositionally biased region" description="Gly residues" evidence="19">
    <location>
        <begin position="972"/>
        <end position="981"/>
    </location>
</feature>
<feature type="compositionally biased region" description="Pro residues" evidence="19">
    <location>
        <begin position="792"/>
        <end position="824"/>
    </location>
</feature>
<dbReference type="SUPFAM" id="SSF47769">
    <property type="entry name" value="SAM/Pointed domain"/>
    <property type="match status" value="1"/>
</dbReference>
<dbReference type="GO" id="GO:2000822">
    <property type="term" value="P:regulation of behavioral fear response"/>
    <property type="evidence" value="ECO:0007669"/>
    <property type="project" value="Ensembl"/>
</dbReference>
<keyword evidence="10" id="KW-0175">Coiled coil</keyword>
<dbReference type="GO" id="GO:0035641">
    <property type="term" value="P:locomotory exploration behavior"/>
    <property type="evidence" value="ECO:0007669"/>
    <property type="project" value="Ensembl"/>
</dbReference>
<dbReference type="eggNOG" id="KOG4375">
    <property type="taxonomic scope" value="Eukaryota"/>
</dbReference>
<dbReference type="PANTHER" id="PTHR24135">
    <property type="entry name" value="SH3 AND MULTIPLE ANKYRIN REPEAT DOMAINS PROTEIN"/>
    <property type="match status" value="1"/>
</dbReference>
<dbReference type="EMBL" id="ADFV01130448">
    <property type="status" value="NOT_ANNOTATED_CDS"/>
    <property type="molecule type" value="Genomic_DNA"/>
</dbReference>
<dbReference type="InParanoid" id="G1QKH4"/>
<evidence type="ECO:0000256" key="18">
    <source>
        <dbReference type="PROSITE-ProRule" id="PRU00192"/>
    </source>
</evidence>
<dbReference type="SMART" id="SM00326">
    <property type="entry name" value="SH3"/>
    <property type="match status" value="1"/>
</dbReference>
<evidence type="ECO:0000256" key="19">
    <source>
        <dbReference type="SAM" id="MobiDB-lite"/>
    </source>
</evidence>
<sequence>MDGPGASAVFVRPAPLQKCLRLDPAAPVWAAKQRVLCALNHSLQDALNYGLFQPPSRGRAGKFLDEERLLQDYPPNLDTPLPYLEFRYKRRVYAQNLIDDKQFAKLHTKANLKKFMDYVQLHSTDKVARLLDKGLDPNFHDPDSGECPLSLAAQLDNATDLLKVLKNGGAHLDFRTRDGLTAVHCATRQRNAAALTTLLDLGASPDYKDSRGLTPLYHSALGGGDALCCELLLHDHAQLGTTDENGWQEIHQACRFGHVQHLEHLLFYGADMGAQNASGNTALHICALYNQESCARVLLFRGANRDVRNYNSQTAFQVAIIAGNFELAEVIKTHKDSDVVPFRETPSYAKRRRLAGPSGLASPRPLQRSASDINLKGEAQPAASPGPSLRSLPHQLLLQRLQEEKDRDRDADQESNIGGPLAGRGSQSKIRPWRGWEGGVPGPEPGGGRERPGGRKLYSAVPGRKFIAVKAHSPQGEGEIPLHRGEAVKVLSIGEGGFWEGTVKGRTGWFPADCVEEVQMRQHDTRPGEQGFPHASLLSFLSDYVIDDKVAVLQKRDHEGFGFVLRGAKAETPIEEFTPTPAFPALQYLESVDVEGVAWRAGLRTGDFLIEVNGVNVVKVGHKQVVALIRQGGNRLVMKVVSVTRKPEEDGARRRAPPPPKRAPSTTLTLRSKSMTAELEELASIRRRKGEKLDEMLAAAAEPTLRPDIADADSRAATVKQRPTSRRITPAEISSLFERQGLPGPEKLPGSLRKGIPRTKSVGEDEKLASLLEGRFPRSTSMQDPVREGRGIPPPPQTAPPPPPAPYYFDSGPPPAFSPPPPPGRAYDTVRSSFKPGLEARLGAGAAGLYEPGAALGPLPYPERQKRARSMIILQDSAPESGDAPRPPPAATPPERPKRRPRPPGPDSPYANLGAFSASLFAPSKPQRRKSPLVKQLQVEDAQERAALAVGSPGPGGGSFAREPSPTHRGPRPGGLDYGAGDGPGLSMILSVLDTSLQRPAGLIVVHATSNGQEPSRLAGAEEERPGTPELAPAPMQSAAVAEPLPSPRAQPPGGTPADAGPGQGSSEEEPELVFAVNLPPAQLSSSDEETREELARIGLVPPPEEFANGVLLAAPLAGPGPSPTTVPSPASGKPSSEPPPAPESAADSGVEEADTRSSSDPHLETTSTISTVSSMSTLSSESGELTDTHTSFADGHTFLLEKPPVPPKPKLKSPLGKGPVTFRDPLLKQSSDSELMAQQHHAAASAAGPARPRYLFQRRSKLWGDPVESRGLPGPEDDKPTVISELSSRLQQLNKDTRSLGEEPVGGLGSLLDPAKKSPIAAARLFSSLGELSSISAQRSPVGPGGGASYSVRPSGRYPVARRAPSPVKPASLERVEGLGAGAGGAGRPFGLTPPTILKSSSLSIPHEPKEVRFVVRSVSARSRSPSPSPLPSPASGPGPGAPGPRRPFQQKPLQLWSKFDVGDWLESIHLGEHRDRFEDHEIEGAHLPALTKDDFVELGVTRVGHRMNIERALRQLDGS</sequence>
<feature type="compositionally biased region" description="Pro residues" evidence="19">
    <location>
        <begin position="1428"/>
        <end position="1447"/>
    </location>
</feature>
<dbReference type="Pfam" id="PF07653">
    <property type="entry name" value="SH3_2"/>
    <property type="match status" value="1"/>
</dbReference>
<dbReference type="GO" id="GO:0050885">
    <property type="term" value="P:neuromuscular process controlling balance"/>
    <property type="evidence" value="ECO:0007669"/>
    <property type="project" value="Ensembl"/>
</dbReference>
<dbReference type="EMBL" id="ADFV01130451">
    <property type="status" value="NOT_ANNOTATED_CDS"/>
    <property type="molecule type" value="Genomic_DNA"/>
</dbReference>
<dbReference type="GO" id="GO:0030534">
    <property type="term" value="P:adult behavior"/>
    <property type="evidence" value="ECO:0007669"/>
    <property type="project" value="UniProtKB-ARBA"/>
</dbReference>
<dbReference type="GO" id="GO:0071625">
    <property type="term" value="P:vocalization behavior"/>
    <property type="evidence" value="ECO:0007669"/>
    <property type="project" value="Ensembl"/>
</dbReference>
<dbReference type="GO" id="GO:0035176">
    <property type="term" value="P:social behavior"/>
    <property type="evidence" value="ECO:0007669"/>
    <property type="project" value="Ensembl"/>
</dbReference>
<evidence type="ECO:0000256" key="17">
    <source>
        <dbReference type="PROSITE-ProRule" id="PRU00023"/>
    </source>
</evidence>
<dbReference type="InterPro" id="IPR013761">
    <property type="entry name" value="SAM/pointed_sf"/>
</dbReference>
<dbReference type="EMBL" id="ADFV01130447">
    <property type="status" value="NOT_ANNOTATED_CDS"/>
    <property type="molecule type" value="Genomic_DNA"/>
</dbReference>
<comment type="subcellular location">
    <subcellularLocation>
        <location evidence="2">Cell projection</location>
        <location evidence="2">Dendritic spine</location>
    </subcellularLocation>
    <subcellularLocation>
        <location evidence="1">Cytoplasm</location>
    </subcellularLocation>
    <subcellularLocation>
        <location evidence="13">Postsynaptic density</location>
    </subcellularLocation>
</comment>
<keyword evidence="11" id="KW-0009">Actin-binding</keyword>
<feature type="domain" description="PDZ" evidence="22">
    <location>
        <begin position="550"/>
        <end position="644"/>
    </location>
</feature>
<dbReference type="PROSITE" id="PS50106">
    <property type="entry name" value="PDZ"/>
    <property type="match status" value="1"/>
</dbReference>
<dbReference type="GO" id="GO:0035255">
    <property type="term" value="F:ionotropic glutamate receptor binding"/>
    <property type="evidence" value="ECO:0007669"/>
    <property type="project" value="Ensembl"/>
</dbReference>
<evidence type="ECO:0000256" key="13">
    <source>
        <dbReference type="ARBA" id="ARBA00034105"/>
    </source>
</evidence>
<comment type="subunit">
    <text evidence="16">May homomultimerize via its SAM domain. Interacts with BAIAP2, DBNL and SLC17A7/VGLUT1. Interacts with DLGAP1/GKAP, GRM1/MGLUR1, GRM5/MGLUR5 and LZTS3 C-termini via its PDZ domain. Interacts with ABI1, HOMER1, HOMER2, HOMER3 and CTTN/cortactin SH3 domain. Is part of a complex with DLG4/PSD-95 and DLGAP1/GKAP. Interacts (via PDZ domain) with the GRIA1 subunit of the AMPA receptor (via PDZ-binding motif). Interacts with WASF1 and CYFIP2; the interactions mediate the association of SHANK3 with the WAVE1 complex. Interacts with ARPC2; the interaction probably mediates the association of SHANK3 with the Arp2/3 complex. Interacts (via ANK repeats) with SHARPIN and SPTAN1. Interacts (via PDZ domain) with ARHGAP44 (probably via PDZ-binding motif); the interaction takes place in dendritic spines and promotes GRIA1 exocytosis. Interacts with CAMK2A. Interacts with DIP2A. Interacts with ADGRL3.</text>
</comment>
<feature type="region of interest" description="Disordered" evidence="19">
    <location>
        <begin position="1006"/>
        <end position="1253"/>
    </location>
</feature>
<accession>G1QKH4</accession>
<dbReference type="GO" id="GO:0097113">
    <property type="term" value="P:AMPA glutamate receptor clustering"/>
    <property type="evidence" value="ECO:0007669"/>
    <property type="project" value="Ensembl"/>
</dbReference>
<dbReference type="OMA" id="QLEFCAE"/>
<dbReference type="CDD" id="cd09506">
    <property type="entry name" value="SAM_Shank1_2_3"/>
    <property type="match status" value="1"/>
</dbReference>
<dbReference type="Gene3D" id="1.25.40.20">
    <property type="entry name" value="Ankyrin repeat-containing domain"/>
    <property type="match status" value="2"/>
</dbReference>
<dbReference type="FunFam" id="1.25.40.20:FF:000064">
    <property type="entry name" value="SH3 and multiple ankyrin repeat domains protein 3"/>
    <property type="match status" value="1"/>
</dbReference>
<dbReference type="GO" id="GO:0045794">
    <property type="term" value="P:negative regulation of cell volume"/>
    <property type="evidence" value="ECO:0007669"/>
    <property type="project" value="Ensembl"/>
</dbReference>
<dbReference type="GO" id="GO:0000165">
    <property type="term" value="P:MAPK cascade"/>
    <property type="evidence" value="ECO:0007669"/>
    <property type="project" value="Ensembl"/>
</dbReference>
<feature type="compositionally biased region" description="Polar residues" evidence="19">
    <location>
        <begin position="1285"/>
        <end position="1295"/>
    </location>
</feature>
<dbReference type="PROSITE" id="PS50297">
    <property type="entry name" value="ANK_REP_REGION"/>
    <property type="match status" value="3"/>
</dbReference>
<dbReference type="GO" id="GO:0061351">
    <property type="term" value="P:neural precursor cell proliferation"/>
    <property type="evidence" value="ECO:0007669"/>
    <property type="project" value="Ensembl"/>
</dbReference>
<dbReference type="GO" id="GO:0048170">
    <property type="term" value="P:positive regulation of long-term neuronal synaptic plasticity"/>
    <property type="evidence" value="ECO:0007669"/>
    <property type="project" value="Ensembl"/>
</dbReference>
<evidence type="ECO:0000256" key="9">
    <source>
        <dbReference type="ARBA" id="ARBA00023043"/>
    </source>
</evidence>
<dbReference type="Pfam" id="PF12796">
    <property type="entry name" value="Ank_2"/>
    <property type="match status" value="2"/>
</dbReference>
<keyword evidence="3 18" id="KW-0728">SH3 domain</keyword>
<evidence type="ECO:0000256" key="14">
    <source>
        <dbReference type="ARBA" id="ARBA00070353"/>
    </source>
</evidence>
<dbReference type="FunFam" id="2.30.42.10:FF:000018">
    <property type="entry name" value="SH3 and multiple ankyrin repeat domains protein 2"/>
    <property type="match status" value="1"/>
</dbReference>
<name>G1QKH4_NOMLE</name>
<evidence type="ECO:0000256" key="5">
    <source>
        <dbReference type="ARBA" id="ARBA00022490"/>
    </source>
</evidence>
<feature type="domain" description="SH3" evidence="20">
    <location>
        <begin position="461"/>
        <end position="520"/>
    </location>
</feature>
<evidence type="ECO:0000256" key="3">
    <source>
        <dbReference type="ARBA" id="ARBA00022443"/>
    </source>
</evidence>
<dbReference type="InterPro" id="IPR036034">
    <property type="entry name" value="PDZ_sf"/>
</dbReference>
<keyword evidence="7" id="KW-0677">Repeat</keyword>
<feature type="repeat" description="ANK" evidence="17">
    <location>
        <begin position="144"/>
        <end position="177"/>
    </location>
</feature>
<dbReference type="GO" id="GO:0007613">
    <property type="term" value="P:memory"/>
    <property type="evidence" value="ECO:0007669"/>
    <property type="project" value="Ensembl"/>
</dbReference>
<evidence type="ECO:0000256" key="2">
    <source>
        <dbReference type="ARBA" id="ARBA00004552"/>
    </source>
</evidence>
<dbReference type="GO" id="GO:0005737">
    <property type="term" value="C:cytoplasm"/>
    <property type="evidence" value="ECO:0007669"/>
    <property type="project" value="UniProtKB-SubCell"/>
</dbReference>
<dbReference type="PROSITE" id="PS50002">
    <property type="entry name" value="SH3"/>
    <property type="match status" value="1"/>
</dbReference>
<evidence type="ECO:0000259" key="22">
    <source>
        <dbReference type="PROSITE" id="PS50106"/>
    </source>
</evidence>
<evidence type="ECO:0000313" key="23">
    <source>
        <dbReference type="Ensembl" id="ENSNLEP00000001419.2"/>
    </source>
</evidence>
<dbReference type="SMART" id="SM00454">
    <property type="entry name" value="SAM"/>
    <property type="match status" value="1"/>
</dbReference>
<protein>
    <recommendedName>
        <fullName evidence="14">SH3 and multiple ankyrin repeat domains protein 3</fullName>
    </recommendedName>
    <alternativeName>
        <fullName evidence="15">Proline-rich synapse-associated protein 2</fullName>
    </alternativeName>
</protein>
<feature type="compositionally biased region" description="Low complexity" evidence="19">
    <location>
        <begin position="1417"/>
        <end position="1427"/>
    </location>
</feature>
<dbReference type="PROSITE" id="PS50088">
    <property type="entry name" value="ANK_REPEAT"/>
    <property type="match status" value="4"/>
</dbReference>
<dbReference type="GO" id="GO:0060291">
    <property type="term" value="P:long-term synaptic potentiation"/>
    <property type="evidence" value="ECO:0007669"/>
    <property type="project" value="Ensembl"/>
</dbReference>
<dbReference type="PANTHER" id="PTHR24135:SF4">
    <property type="entry name" value="SH3 AND MULTIPLE ANKYRIN REPEAT DOMAINS PROTEIN 3"/>
    <property type="match status" value="1"/>
</dbReference>
<evidence type="ECO:0000256" key="10">
    <source>
        <dbReference type="ARBA" id="ARBA00023054"/>
    </source>
</evidence>
<dbReference type="InterPro" id="IPR001452">
    <property type="entry name" value="SH3_domain"/>
</dbReference>
<dbReference type="GO" id="GO:0060999">
    <property type="term" value="P:positive regulation of dendritic spine development"/>
    <property type="evidence" value="ECO:0007669"/>
    <property type="project" value="Ensembl"/>
</dbReference>
<feature type="region of interest" description="Disordered" evidence="19">
    <location>
        <begin position="644"/>
        <end position="668"/>
    </location>
</feature>
<dbReference type="GO" id="GO:1900273">
    <property type="term" value="P:positive regulation of long-term synaptic potentiation"/>
    <property type="evidence" value="ECO:0007669"/>
    <property type="project" value="Ensembl"/>
</dbReference>
<dbReference type="CDD" id="cd06746">
    <property type="entry name" value="PDZ_SHANK1_3-like"/>
    <property type="match status" value="1"/>
</dbReference>
<dbReference type="FunFam" id="2.30.30.40:FF:000025">
    <property type="entry name" value="SH3 and multiple ankyrin repeat domains protein 2"/>
    <property type="match status" value="1"/>
</dbReference>
<dbReference type="GO" id="GO:0032232">
    <property type="term" value="P:negative regulation of actin filament bundle assembly"/>
    <property type="evidence" value="ECO:0007669"/>
    <property type="project" value="Ensembl"/>
</dbReference>
<dbReference type="GO" id="GO:0008306">
    <property type="term" value="P:associative learning"/>
    <property type="evidence" value="ECO:0007669"/>
    <property type="project" value="Ensembl"/>
</dbReference>
<dbReference type="GO" id="GO:0097107">
    <property type="term" value="P:postsynaptic density assembly"/>
    <property type="evidence" value="ECO:0007669"/>
    <property type="project" value="Ensembl"/>
</dbReference>
<feature type="repeat" description="ANK" evidence="17">
    <location>
        <begin position="245"/>
        <end position="277"/>
    </location>
</feature>
<evidence type="ECO:0000256" key="1">
    <source>
        <dbReference type="ARBA" id="ARBA00004496"/>
    </source>
</evidence>
<keyword evidence="6" id="KW-0597">Phosphoprotein</keyword>
<dbReference type="GO" id="GO:1900451">
    <property type="term" value="P:positive regulation of glutamate receptor signaling pathway"/>
    <property type="evidence" value="ECO:0007669"/>
    <property type="project" value="Ensembl"/>
</dbReference>
<feature type="domain" description="SAM" evidence="21">
    <location>
        <begin position="1458"/>
        <end position="1521"/>
    </location>
</feature>
<evidence type="ECO:0000256" key="6">
    <source>
        <dbReference type="ARBA" id="ARBA00022553"/>
    </source>
</evidence>